<comment type="subcellular location">
    <subcellularLocation>
        <location evidence="7">Cytoplasm</location>
    </subcellularLocation>
</comment>
<dbReference type="HAMAP" id="MF_00607">
    <property type="entry name" value="16SrRNA_methyltr_A"/>
    <property type="match status" value="1"/>
</dbReference>
<keyword evidence="2 7" id="KW-0698">rRNA processing</keyword>
<evidence type="ECO:0000256" key="1">
    <source>
        <dbReference type="ARBA" id="ARBA00022490"/>
    </source>
</evidence>
<evidence type="ECO:0000313" key="11">
    <source>
        <dbReference type="Proteomes" id="UP000291469"/>
    </source>
</evidence>
<dbReference type="InterPro" id="IPR020598">
    <property type="entry name" value="rRNA_Ade_methylase_Trfase_N"/>
</dbReference>
<dbReference type="EMBL" id="CP036402">
    <property type="protein sequence ID" value="QBI22086.1"/>
    <property type="molecule type" value="Genomic_DNA"/>
</dbReference>
<evidence type="ECO:0000256" key="2">
    <source>
        <dbReference type="ARBA" id="ARBA00022552"/>
    </source>
</evidence>
<evidence type="ECO:0000256" key="4">
    <source>
        <dbReference type="ARBA" id="ARBA00022679"/>
    </source>
</evidence>
<sequence length="277" mass="29894">MPAPLTAAQTRELLAARGLAPSRRRGQNFVVDANTVRALVARAEVGPRDLVVEVGPGLGALTLVLREAGAHVLAVEVDRGLVTALREVVLPGLDGVDVVHADAMTIDWSEWLERPAVFVANLPYHAATPILLRALASGAFTRLHAMVQREVGERWAARAGHPRYGAVSVKVAAHAAARVDAAISRRAFYPQPNVDSVTVRLEPRPWHADVPRDRVLGLVEAGFAQRRKRLRNTLAREGSGPAHIEDALARAGLSTTARPEELDLEAWIALARALDRS</sequence>
<evidence type="ECO:0000313" key="10">
    <source>
        <dbReference type="EMBL" id="QBI22086.1"/>
    </source>
</evidence>
<dbReference type="PANTHER" id="PTHR11727:SF7">
    <property type="entry name" value="DIMETHYLADENOSINE TRANSFERASE-RELATED"/>
    <property type="match status" value="1"/>
</dbReference>
<keyword evidence="11" id="KW-1185">Reference proteome</keyword>
<evidence type="ECO:0000256" key="8">
    <source>
        <dbReference type="PROSITE-ProRule" id="PRU01026"/>
    </source>
</evidence>
<dbReference type="KEGG" id="erz:ER308_17020"/>
<feature type="binding site" evidence="7 8">
    <location>
        <position position="28"/>
    </location>
    <ligand>
        <name>S-adenosyl-L-methionine</name>
        <dbReference type="ChEBI" id="CHEBI:59789"/>
    </ligand>
</feature>
<dbReference type="SUPFAM" id="SSF53335">
    <property type="entry name" value="S-adenosyl-L-methionine-dependent methyltransferases"/>
    <property type="match status" value="1"/>
</dbReference>
<protein>
    <recommendedName>
        <fullName evidence="7">Ribosomal RNA small subunit methyltransferase A</fullName>
        <ecNumber evidence="7">2.1.1.182</ecNumber>
    </recommendedName>
    <alternativeName>
        <fullName evidence="7">16S rRNA (adenine(1518)-N(6)/adenine(1519)-N(6))-dimethyltransferase</fullName>
    </alternativeName>
    <alternativeName>
        <fullName evidence="7">16S rRNA dimethyladenosine transferase</fullName>
    </alternativeName>
    <alternativeName>
        <fullName evidence="7">16S rRNA dimethylase</fullName>
    </alternativeName>
    <alternativeName>
        <fullName evidence="7">S-adenosylmethionine-6-N', N'-adenosyl(rRNA) dimethyltransferase</fullName>
    </alternativeName>
</protein>
<reference evidence="10 11" key="1">
    <citation type="submission" date="2019-01" db="EMBL/GenBank/DDBJ databases">
        <title>Egibacter rhizosphaerae EGI 80759T.</title>
        <authorList>
            <person name="Chen D.-D."/>
            <person name="Tian Y."/>
            <person name="Jiao J.-Y."/>
            <person name="Zhang X.-T."/>
            <person name="Zhang Y.-G."/>
            <person name="Zhang Y."/>
            <person name="Xiao M."/>
            <person name="Shu W.-S."/>
            <person name="Li W.-J."/>
        </authorList>
    </citation>
    <scope>NUCLEOTIDE SEQUENCE [LARGE SCALE GENOMIC DNA]</scope>
    <source>
        <strain evidence="10 11">EGI 80759</strain>
    </source>
</reference>
<dbReference type="InterPro" id="IPR020596">
    <property type="entry name" value="rRNA_Ade_Mease_Trfase_CS"/>
</dbReference>
<dbReference type="InterPro" id="IPR011530">
    <property type="entry name" value="rRNA_adenine_dimethylase"/>
</dbReference>
<dbReference type="Pfam" id="PF00398">
    <property type="entry name" value="RrnaAD"/>
    <property type="match status" value="1"/>
</dbReference>
<organism evidence="10 11">
    <name type="scientific">Egibacter rhizosphaerae</name>
    <dbReference type="NCBI Taxonomy" id="1670831"/>
    <lineage>
        <taxon>Bacteria</taxon>
        <taxon>Bacillati</taxon>
        <taxon>Actinomycetota</taxon>
        <taxon>Nitriliruptoria</taxon>
        <taxon>Egibacterales</taxon>
        <taxon>Egibacteraceae</taxon>
        <taxon>Egibacter</taxon>
    </lineage>
</organism>
<keyword evidence="4 7" id="KW-0808">Transferase</keyword>
<dbReference type="Proteomes" id="UP000291469">
    <property type="component" value="Chromosome"/>
</dbReference>
<dbReference type="GO" id="GO:0052908">
    <property type="term" value="F:16S rRNA (adenine(1518)-N(6)/adenine(1519)-N(6))-dimethyltransferase activity"/>
    <property type="evidence" value="ECO:0007669"/>
    <property type="project" value="UniProtKB-EC"/>
</dbReference>
<dbReference type="OrthoDB" id="9814755at2"/>
<keyword evidence="6 7" id="KW-0694">RNA-binding</keyword>
<feature type="binding site" evidence="7 8">
    <location>
        <position position="121"/>
    </location>
    <ligand>
        <name>S-adenosyl-L-methionine</name>
        <dbReference type="ChEBI" id="CHEBI:59789"/>
    </ligand>
</feature>
<evidence type="ECO:0000256" key="6">
    <source>
        <dbReference type="ARBA" id="ARBA00022884"/>
    </source>
</evidence>
<dbReference type="GO" id="GO:0003723">
    <property type="term" value="F:RNA binding"/>
    <property type="evidence" value="ECO:0007669"/>
    <property type="project" value="UniProtKB-UniRule"/>
</dbReference>
<feature type="domain" description="Ribosomal RNA adenine methylase transferase N-terminal" evidence="9">
    <location>
        <begin position="35"/>
        <end position="205"/>
    </location>
</feature>
<dbReference type="InterPro" id="IPR023165">
    <property type="entry name" value="rRNA_Ade_diMease-like_C"/>
</dbReference>
<accession>A0A411YLJ5</accession>
<dbReference type="GO" id="GO:0005829">
    <property type="term" value="C:cytosol"/>
    <property type="evidence" value="ECO:0007669"/>
    <property type="project" value="TreeGrafter"/>
</dbReference>
<dbReference type="NCBIfam" id="TIGR00755">
    <property type="entry name" value="ksgA"/>
    <property type="match status" value="1"/>
</dbReference>
<dbReference type="PROSITE" id="PS01131">
    <property type="entry name" value="RRNA_A_DIMETH"/>
    <property type="match status" value="1"/>
</dbReference>
<evidence type="ECO:0000256" key="7">
    <source>
        <dbReference type="HAMAP-Rule" id="MF_00607"/>
    </source>
</evidence>
<evidence type="ECO:0000259" key="9">
    <source>
        <dbReference type="SMART" id="SM00650"/>
    </source>
</evidence>
<evidence type="ECO:0000256" key="5">
    <source>
        <dbReference type="ARBA" id="ARBA00022691"/>
    </source>
</evidence>
<dbReference type="PROSITE" id="PS51689">
    <property type="entry name" value="SAM_RNA_A_N6_MT"/>
    <property type="match status" value="1"/>
</dbReference>
<gene>
    <name evidence="7 10" type="primary">rsmA</name>
    <name evidence="7" type="synonym">ksgA</name>
    <name evidence="10" type="ORF">ER308_17020</name>
</gene>
<keyword evidence="5 7" id="KW-0949">S-adenosyl-L-methionine</keyword>
<dbReference type="PANTHER" id="PTHR11727">
    <property type="entry name" value="DIMETHYLADENOSINE TRANSFERASE"/>
    <property type="match status" value="1"/>
</dbReference>
<comment type="similarity">
    <text evidence="7">Belongs to the class I-like SAM-binding methyltransferase superfamily. rRNA adenine N(6)-methyltransferase family. RsmA subfamily.</text>
</comment>
<dbReference type="InterPro" id="IPR029063">
    <property type="entry name" value="SAM-dependent_MTases_sf"/>
</dbReference>
<feature type="binding site" evidence="7 8">
    <location>
        <position position="55"/>
    </location>
    <ligand>
        <name>S-adenosyl-L-methionine</name>
        <dbReference type="ChEBI" id="CHEBI:59789"/>
    </ligand>
</feature>
<dbReference type="EC" id="2.1.1.182" evidence="7"/>
<dbReference type="Gene3D" id="1.10.8.100">
    <property type="entry name" value="Ribosomal RNA adenine dimethylase-like, domain 2"/>
    <property type="match status" value="1"/>
</dbReference>
<comment type="function">
    <text evidence="7">Specifically dimethylates two adjacent adenosines (A1518 and A1519) in the loop of a conserved hairpin near the 3'-end of 16S rRNA in the 30S particle. May play a critical role in biogenesis of 30S subunits.</text>
</comment>
<comment type="catalytic activity">
    <reaction evidence="7">
        <text>adenosine(1518)/adenosine(1519) in 16S rRNA + 4 S-adenosyl-L-methionine = N(6)-dimethyladenosine(1518)/N(6)-dimethyladenosine(1519) in 16S rRNA + 4 S-adenosyl-L-homocysteine + 4 H(+)</text>
        <dbReference type="Rhea" id="RHEA:19609"/>
        <dbReference type="Rhea" id="RHEA-COMP:10232"/>
        <dbReference type="Rhea" id="RHEA-COMP:10233"/>
        <dbReference type="ChEBI" id="CHEBI:15378"/>
        <dbReference type="ChEBI" id="CHEBI:57856"/>
        <dbReference type="ChEBI" id="CHEBI:59789"/>
        <dbReference type="ChEBI" id="CHEBI:74411"/>
        <dbReference type="ChEBI" id="CHEBI:74493"/>
        <dbReference type="EC" id="2.1.1.182"/>
    </reaction>
</comment>
<dbReference type="CDD" id="cd02440">
    <property type="entry name" value="AdoMet_MTases"/>
    <property type="match status" value="1"/>
</dbReference>
<dbReference type="InterPro" id="IPR001737">
    <property type="entry name" value="KsgA/Erm"/>
</dbReference>
<name>A0A411YLJ5_9ACTN</name>
<dbReference type="AlphaFoldDB" id="A0A411YLJ5"/>
<dbReference type="SMART" id="SM00650">
    <property type="entry name" value="rADc"/>
    <property type="match status" value="1"/>
</dbReference>
<evidence type="ECO:0000256" key="3">
    <source>
        <dbReference type="ARBA" id="ARBA00022603"/>
    </source>
</evidence>
<dbReference type="Gene3D" id="3.40.50.150">
    <property type="entry name" value="Vaccinia Virus protein VP39"/>
    <property type="match status" value="1"/>
</dbReference>
<feature type="binding site" evidence="7 8">
    <location>
        <position position="30"/>
    </location>
    <ligand>
        <name>S-adenosyl-L-methionine</name>
        <dbReference type="ChEBI" id="CHEBI:59789"/>
    </ligand>
</feature>
<proteinExistence type="inferred from homology"/>
<feature type="binding site" evidence="7 8">
    <location>
        <position position="76"/>
    </location>
    <ligand>
        <name>S-adenosyl-L-methionine</name>
        <dbReference type="ChEBI" id="CHEBI:59789"/>
    </ligand>
</feature>
<feature type="binding site" evidence="7 8">
    <location>
        <position position="102"/>
    </location>
    <ligand>
        <name>S-adenosyl-L-methionine</name>
        <dbReference type="ChEBI" id="CHEBI:59789"/>
    </ligand>
</feature>
<keyword evidence="1 7" id="KW-0963">Cytoplasm</keyword>
<keyword evidence="3 7" id="KW-0489">Methyltransferase</keyword>